<dbReference type="GO" id="GO:0004601">
    <property type="term" value="F:peroxidase activity"/>
    <property type="evidence" value="ECO:0007669"/>
    <property type="project" value="UniProtKB-KW"/>
</dbReference>
<dbReference type="CDD" id="cd09817">
    <property type="entry name" value="linoleate_diol_synthase_like"/>
    <property type="match status" value="1"/>
</dbReference>
<keyword evidence="8" id="KW-1185">Reference proteome</keyword>
<dbReference type="EMBL" id="MCFJ01000001">
    <property type="protein sequence ID" value="ORY72097.1"/>
    <property type="molecule type" value="Genomic_DNA"/>
</dbReference>
<dbReference type="PROSITE" id="PS50292">
    <property type="entry name" value="PEROXIDASE_3"/>
    <property type="match status" value="1"/>
</dbReference>
<organism evidence="7 8">
    <name type="scientific">Pseudomassariella vexata</name>
    <dbReference type="NCBI Taxonomy" id="1141098"/>
    <lineage>
        <taxon>Eukaryota</taxon>
        <taxon>Fungi</taxon>
        <taxon>Dikarya</taxon>
        <taxon>Ascomycota</taxon>
        <taxon>Pezizomycotina</taxon>
        <taxon>Sordariomycetes</taxon>
        <taxon>Xylariomycetidae</taxon>
        <taxon>Amphisphaeriales</taxon>
        <taxon>Pseudomassariaceae</taxon>
        <taxon>Pseudomassariella</taxon>
    </lineage>
</organism>
<feature type="binding site" description="axial binding residue" evidence="6">
    <location>
        <position position="345"/>
    </location>
    <ligand>
        <name>heme b</name>
        <dbReference type="ChEBI" id="CHEBI:60344"/>
    </ligand>
    <ligandPart>
        <name>Fe</name>
        <dbReference type="ChEBI" id="CHEBI:18248"/>
    </ligandPart>
</feature>
<dbReference type="GO" id="GO:0006979">
    <property type="term" value="P:response to oxidative stress"/>
    <property type="evidence" value="ECO:0007669"/>
    <property type="project" value="InterPro"/>
</dbReference>
<keyword evidence="2 6" id="KW-0479">Metal-binding</keyword>
<protein>
    <submittedName>
        <fullName evidence="7">Heme peroxidase</fullName>
    </submittedName>
</protein>
<dbReference type="Gene3D" id="1.10.640.10">
    <property type="entry name" value="Haem peroxidase domain superfamily, animal type"/>
    <property type="match status" value="1"/>
</dbReference>
<name>A0A1Y2EKN7_9PEZI</name>
<dbReference type="InterPro" id="IPR034812">
    <property type="entry name" value="Ppo-like_N"/>
</dbReference>
<evidence type="ECO:0000256" key="1">
    <source>
        <dbReference type="ARBA" id="ARBA00022617"/>
    </source>
</evidence>
<dbReference type="Proteomes" id="UP000193689">
    <property type="component" value="Unassembled WGS sequence"/>
</dbReference>
<evidence type="ECO:0000256" key="6">
    <source>
        <dbReference type="PIRSR" id="PIRSR619791-2"/>
    </source>
</evidence>
<comment type="caution">
    <text evidence="7">The sequence shown here is derived from an EMBL/GenBank/DDBJ whole genome shotgun (WGS) entry which is preliminary data.</text>
</comment>
<dbReference type="SUPFAM" id="SSF48113">
    <property type="entry name" value="Heme-dependent peroxidases"/>
    <property type="match status" value="1"/>
</dbReference>
<evidence type="ECO:0000256" key="2">
    <source>
        <dbReference type="ARBA" id="ARBA00022723"/>
    </source>
</evidence>
<keyword evidence="3" id="KW-0223">Dioxygenase</keyword>
<dbReference type="Pfam" id="PF03098">
    <property type="entry name" value="An_peroxidase"/>
    <property type="match status" value="1"/>
</dbReference>
<dbReference type="InterPro" id="IPR019791">
    <property type="entry name" value="Haem_peroxidase_animal"/>
</dbReference>
<dbReference type="GeneID" id="63771208"/>
<dbReference type="InParanoid" id="A0A1Y2EKN7"/>
<evidence type="ECO:0000256" key="5">
    <source>
        <dbReference type="ARBA" id="ARBA00023004"/>
    </source>
</evidence>
<dbReference type="GO" id="GO:0051213">
    <property type="term" value="F:dioxygenase activity"/>
    <property type="evidence" value="ECO:0007669"/>
    <property type="project" value="UniProtKB-KW"/>
</dbReference>
<keyword evidence="1 6" id="KW-0349">Heme</keyword>
<reference evidence="7 8" key="1">
    <citation type="submission" date="2016-07" db="EMBL/GenBank/DDBJ databases">
        <title>Pervasive Adenine N6-methylation of Active Genes in Fungi.</title>
        <authorList>
            <consortium name="DOE Joint Genome Institute"/>
            <person name="Mondo S.J."/>
            <person name="Dannebaum R.O."/>
            <person name="Kuo R.C."/>
            <person name="Labutti K."/>
            <person name="Haridas S."/>
            <person name="Kuo A."/>
            <person name="Salamov A."/>
            <person name="Ahrendt S.R."/>
            <person name="Lipzen A."/>
            <person name="Sullivan W."/>
            <person name="Andreopoulos W.B."/>
            <person name="Clum A."/>
            <person name="Lindquist E."/>
            <person name="Daum C."/>
            <person name="Ramamoorthy G.K."/>
            <person name="Gryganskyi A."/>
            <person name="Culley D."/>
            <person name="Magnuson J.K."/>
            <person name="James T.Y."/>
            <person name="O'Malley M.A."/>
            <person name="Stajich J.E."/>
            <person name="Spatafora J.W."/>
            <person name="Visel A."/>
            <person name="Grigoriev I.V."/>
        </authorList>
    </citation>
    <scope>NUCLEOTIDE SEQUENCE [LARGE SCALE GENOMIC DNA]</scope>
    <source>
        <strain evidence="7 8">CBS 129021</strain>
    </source>
</reference>
<evidence type="ECO:0000256" key="3">
    <source>
        <dbReference type="ARBA" id="ARBA00022964"/>
    </source>
</evidence>
<dbReference type="InterPro" id="IPR037120">
    <property type="entry name" value="Haem_peroxidase_sf_animal"/>
</dbReference>
<dbReference type="GO" id="GO:0006631">
    <property type="term" value="P:fatty acid metabolic process"/>
    <property type="evidence" value="ECO:0007669"/>
    <property type="project" value="UniProtKB-ARBA"/>
</dbReference>
<feature type="non-terminal residue" evidence="7">
    <location>
        <position position="638"/>
    </location>
</feature>
<evidence type="ECO:0000256" key="4">
    <source>
        <dbReference type="ARBA" id="ARBA00023002"/>
    </source>
</evidence>
<keyword evidence="5 6" id="KW-0408">Iron</keyword>
<dbReference type="OrthoDB" id="823504at2759"/>
<keyword evidence="4" id="KW-0560">Oxidoreductase</keyword>
<evidence type="ECO:0000313" key="8">
    <source>
        <dbReference type="Proteomes" id="UP000193689"/>
    </source>
</evidence>
<dbReference type="InterPro" id="IPR050783">
    <property type="entry name" value="Oxylipin_biosynth_metab"/>
</dbReference>
<dbReference type="RefSeq" id="XP_040721689.1">
    <property type="nucleotide sequence ID" value="XM_040854996.1"/>
</dbReference>
<accession>A0A1Y2EKN7</accession>
<sequence length="638" mass="71152">MRLAYWISSPDDDTLVGELSLLTLSDINTLQDFMSAEVNGEHNDSHMLVEHLIQVLCKLPQTSPRRKQLTDTFIRTIWNGLPHPPPRTFTYLSSYREPTLDIRSSYGVGSAGSQYSRMVPVGIRQGGLPDPGLIFDLLMARDGRKRDHPSKISSMLLYLAFIIKDDLFQTKPQDPNVNMTSSYLDLSPLYGRNATEQIAMRQFKEGLLKLDCFSSKEVLLLPPGVGVFLVMFNRFHNYVATQLAAINETGRFTAKPALNNALDPTAAEVKRDEDLFQTARLITCGLYVNIILKDYIRTSLNLNSTDSSWAPDPRIRENKNLFSPPIPHSTGNNVSLESSLIHHWHSCLSNRNAKWITGTLRGLLNGIHPADASIDETVDAMRSFSANITDAPEKRTFGTFKRLPDGKFSDDGLVEELNSSIEDVAGAFGANRVPSSLRATEILGIMQARQWHVATLNEYRAFVGLSQHETFEDINPDPKVADNLRALYRHPDQVELYPGVVVEKTKPVMAPGSGLSAGFTASRAILCDVVSLVRGDGFYMDGWNHANVTSWGFNEVTSDDEVNHGCVMHKLILRAFPKHFEPNSIYAHFPFVVPEENRNILAQLDKDVNYSFNPPKRQPETVVVNSAPKAQGLLTTAI</sequence>
<dbReference type="GO" id="GO:0020037">
    <property type="term" value="F:heme binding"/>
    <property type="evidence" value="ECO:0007669"/>
    <property type="project" value="InterPro"/>
</dbReference>
<dbReference type="InterPro" id="IPR010255">
    <property type="entry name" value="Haem_peroxidase_sf"/>
</dbReference>
<dbReference type="PANTHER" id="PTHR11903:SF37">
    <property type="entry name" value="PSI-PRODUCING OXYGENASE A"/>
    <property type="match status" value="1"/>
</dbReference>
<dbReference type="GO" id="GO:0046872">
    <property type="term" value="F:metal ion binding"/>
    <property type="evidence" value="ECO:0007669"/>
    <property type="project" value="UniProtKB-KW"/>
</dbReference>
<dbReference type="STRING" id="1141098.A0A1Y2EKN7"/>
<gene>
    <name evidence="7" type="ORF">BCR38DRAFT_330808</name>
</gene>
<dbReference type="AlphaFoldDB" id="A0A1Y2EKN7"/>
<keyword evidence="7" id="KW-0575">Peroxidase</keyword>
<evidence type="ECO:0000313" key="7">
    <source>
        <dbReference type="EMBL" id="ORY72097.1"/>
    </source>
</evidence>
<dbReference type="PANTHER" id="PTHR11903">
    <property type="entry name" value="PROSTAGLANDIN G/H SYNTHASE"/>
    <property type="match status" value="1"/>
</dbReference>
<proteinExistence type="predicted"/>